<dbReference type="AlphaFoldDB" id="A0A498GZC5"/>
<protein>
    <recommendedName>
        <fullName evidence="4">DUF4352 domain-containing protein</fullName>
    </recommendedName>
</protein>
<sequence length="401" mass="42683">MERGDSVAMVVALIIFAGILVFSLAASEPDGLLNASVPHPAAEGWVFQADSAPLFSDTYVRLAEGSALSGEPLPAVPPPAEPVESGAANTTSVDTGNATVEMPEYDDDILVDLIANTSIPLTMLSVQNVYALYYWDEAGVSDAGSGLADMATGVLERVKPLEISPEREGTRSAFVAALESYASAGNLLREASLLNKTEVDTAFENITVGTDHLREAIDGISDRAPEIPQEVSGIGELAPRLPSASLFRNALPLRQRYTFDDRTGANMVSLIIESARRTGSYQLLGGDHDIATAEPGRMFLLVAVQVTNIGHKGESRTYSIKTPGLGSFTLHYYDATYSPLTVTSSTSYGAPYRTVTLSRYETTEGYLIYDVPASLNVSDACISVNLGDQGSPVWALGKTMQ</sequence>
<proteinExistence type="predicted"/>
<organism evidence="2 3">
    <name type="scientific">Methanoculleus taiwanensis</name>
    <dbReference type="NCBI Taxonomy" id="1550565"/>
    <lineage>
        <taxon>Archaea</taxon>
        <taxon>Methanobacteriati</taxon>
        <taxon>Methanobacteriota</taxon>
        <taxon>Stenosarchaea group</taxon>
        <taxon>Methanomicrobia</taxon>
        <taxon>Methanomicrobiales</taxon>
        <taxon>Methanomicrobiaceae</taxon>
        <taxon>Methanoculleus</taxon>
    </lineage>
</organism>
<dbReference type="Proteomes" id="UP000290932">
    <property type="component" value="Unassembled WGS sequence"/>
</dbReference>
<dbReference type="EMBL" id="LHQS01000003">
    <property type="protein sequence ID" value="RXE55487.1"/>
    <property type="molecule type" value="Genomic_DNA"/>
</dbReference>
<evidence type="ECO:0000313" key="3">
    <source>
        <dbReference type="Proteomes" id="UP000290932"/>
    </source>
</evidence>
<name>A0A498GZC5_9EURY</name>
<dbReference type="RefSeq" id="WP_128694682.1">
    <property type="nucleotide sequence ID" value="NZ_LHQS01000003.1"/>
</dbReference>
<gene>
    <name evidence="2" type="ORF">ABH15_12255</name>
</gene>
<dbReference type="OrthoDB" id="107374at2157"/>
<evidence type="ECO:0000313" key="2">
    <source>
        <dbReference type="EMBL" id="RXE55487.1"/>
    </source>
</evidence>
<reference evidence="2 3" key="1">
    <citation type="journal article" date="2015" name="Int. J. Syst. Evol. Microbiol.">
        <title>Methanoculleus taiwanensis sp. nov., a methanogen isolated from deep marine sediment at the deformation front area near Taiwan.</title>
        <authorList>
            <person name="Weng C.Y."/>
            <person name="Chen S.C."/>
            <person name="Lai M.C."/>
            <person name="Wu S.Y."/>
            <person name="Lin S."/>
            <person name="Yang T.F."/>
            <person name="Chen P.C."/>
        </authorList>
    </citation>
    <scope>NUCLEOTIDE SEQUENCE [LARGE SCALE GENOMIC DNA]</scope>
    <source>
        <strain evidence="2 3">CYW4</strain>
    </source>
</reference>
<comment type="caution">
    <text evidence="2">The sequence shown here is derived from an EMBL/GenBank/DDBJ whole genome shotgun (WGS) entry which is preliminary data.</text>
</comment>
<evidence type="ECO:0008006" key="4">
    <source>
        <dbReference type="Google" id="ProtNLM"/>
    </source>
</evidence>
<keyword evidence="3" id="KW-1185">Reference proteome</keyword>
<accession>A0A498GZC5</accession>
<feature type="region of interest" description="Disordered" evidence="1">
    <location>
        <begin position="70"/>
        <end position="96"/>
    </location>
</feature>
<evidence type="ECO:0000256" key="1">
    <source>
        <dbReference type="SAM" id="MobiDB-lite"/>
    </source>
</evidence>